<feature type="region of interest" description="Disordered" evidence="1">
    <location>
        <begin position="211"/>
        <end position="247"/>
    </location>
</feature>
<feature type="compositionally biased region" description="Acidic residues" evidence="1">
    <location>
        <begin position="1763"/>
        <end position="1779"/>
    </location>
</feature>
<evidence type="ECO:0000256" key="1">
    <source>
        <dbReference type="SAM" id="MobiDB-lite"/>
    </source>
</evidence>
<feature type="compositionally biased region" description="Basic and acidic residues" evidence="1">
    <location>
        <begin position="427"/>
        <end position="441"/>
    </location>
</feature>
<feature type="region of interest" description="Disordered" evidence="1">
    <location>
        <begin position="2478"/>
        <end position="2519"/>
    </location>
</feature>
<accession>A0ABN9UAQ2</accession>
<dbReference type="Proteomes" id="UP001189429">
    <property type="component" value="Unassembled WGS sequence"/>
</dbReference>
<organism evidence="3 4">
    <name type="scientific">Prorocentrum cordatum</name>
    <dbReference type="NCBI Taxonomy" id="2364126"/>
    <lineage>
        <taxon>Eukaryota</taxon>
        <taxon>Sar</taxon>
        <taxon>Alveolata</taxon>
        <taxon>Dinophyceae</taxon>
        <taxon>Prorocentrales</taxon>
        <taxon>Prorocentraceae</taxon>
        <taxon>Prorocentrum</taxon>
    </lineage>
</organism>
<feature type="domain" description="SAP" evidence="2">
    <location>
        <begin position="468"/>
        <end position="502"/>
    </location>
</feature>
<evidence type="ECO:0000259" key="2">
    <source>
        <dbReference type="PROSITE" id="PS50800"/>
    </source>
</evidence>
<evidence type="ECO:0000313" key="4">
    <source>
        <dbReference type="Proteomes" id="UP001189429"/>
    </source>
</evidence>
<keyword evidence="4" id="KW-1185">Reference proteome</keyword>
<dbReference type="Gene3D" id="1.10.720.30">
    <property type="entry name" value="SAP domain"/>
    <property type="match status" value="1"/>
</dbReference>
<feature type="compositionally biased region" description="Low complexity" evidence="1">
    <location>
        <begin position="443"/>
        <end position="458"/>
    </location>
</feature>
<name>A0ABN9UAQ2_9DINO</name>
<feature type="region of interest" description="Disordered" evidence="1">
    <location>
        <begin position="1824"/>
        <end position="1875"/>
    </location>
</feature>
<gene>
    <name evidence="3" type="ORF">PCOR1329_LOCUS46353</name>
</gene>
<dbReference type="InterPro" id="IPR003034">
    <property type="entry name" value="SAP_dom"/>
</dbReference>
<feature type="compositionally biased region" description="Basic and acidic residues" evidence="1">
    <location>
        <begin position="2492"/>
        <end position="2519"/>
    </location>
</feature>
<feature type="region of interest" description="Disordered" evidence="1">
    <location>
        <begin position="339"/>
        <end position="382"/>
    </location>
</feature>
<dbReference type="PROSITE" id="PS50800">
    <property type="entry name" value="SAP"/>
    <property type="match status" value="1"/>
</dbReference>
<dbReference type="EMBL" id="CAUYUJ010015576">
    <property type="protein sequence ID" value="CAK0855821.1"/>
    <property type="molecule type" value="Genomic_DNA"/>
</dbReference>
<feature type="compositionally biased region" description="Basic and acidic residues" evidence="1">
    <location>
        <begin position="1851"/>
        <end position="1875"/>
    </location>
</feature>
<dbReference type="SMART" id="SM00513">
    <property type="entry name" value="SAP"/>
    <property type="match status" value="1"/>
</dbReference>
<feature type="compositionally biased region" description="Basic residues" evidence="1">
    <location>
        <begin position="2478"/>
        <end position="2491"/>
    </location>
</feature>
<feature type="compositionally biased region" description="Acidic residues" evidence="1">
    <location>
        <begin position="416"/>
        <end position="426"/>
    </location>
</feature>
<feature type="region of interest" description="Disordered" evidence="1">
    <location>
        <begin position="394"/>
        <end position="465"/>
    </location>
</feature>
<feature type="region of interest" description="Disordered" evidence="1">
    <location>
        <begin position="1702"/>
        <end position="1803"/>
    </location>
</feature>
<feature type="region of interest" description="Disordered" evidence="1">
    <location>
        <begin position="1192"/>
        <end position="1211"/>
    </location>
</feature>
<reference evidence="3" key="1">
    <citation type="submission" date="2023-10" db="EMBL/GenBank/DDBJ databases">
        <authorList>
            <person name="Chen Y."/>
            <person name="Shah S."/>
            <person name="Dougan E. K."/>
            <person name="Thang M."/>
            <person name="Chan C."/>
        </authorList>
    </citation>
    <scope>NUCLEOTIDE SEQUENCE [LARGE SCALE GENOMIC DNA]</scope>
</reference>
<proteinExistence type="predicted"/>
<protein>
    <recommendedName>
        <fullName evidence="2">SAP domain-containing protein</fullName>
    </recommendedName>
</protein>
<dbReference type="Pfam" id="PF02037">
    <property type="entry name" value="SAP"/>
    <property type="match status" value="1"/>
</dbReference>
<evidence type="ECO:0000313" key="3">
    <source>
        <dbReference type="EMBL" id="CAK0855821.1"/>
    </source>
</evidence>
<comment type="caution">
    <text evidence="3">The sequence shown here is derived from an EMBL/GenBank/DDBJ whole genome shotgun (WGS) entry which is preliminary data.</text>
</comment>
<dbReference type="InterPro" id="IPR036361">
    <property type="entry name" value="SAP_dom_sf"/>
</dbReference>
<sequence length="2519" mass="281650">MNDQGAGRSYYRDDEIVVDRDGLPHYTGQNPDLLKEYKKRVTLALARLEGSGDDEEAIAQSLEKKTRRFRVKLLDGLHGRAWRRAEHLAQETAEVRADGGERRIFEALATLDKEAIVKKGMAFDNFFKRSFRKRGTDMGEYLSNKEKLWEDLQERDENTTLSDDLMAYFLLDGANLTDEQKRNIVLNSNSEYNLEMFQHTLRVNFHDLHEKERRSAPANTHTQKWQNRRGGKANQVEDNNSGDEDDITDEEFEEGANAADDDHEFASDAGASNDDDVFEAYSAYDAARKKLKDTQKQRGFFKGEVTFEERQEQIKEEKKRTRCGACGRIGHWAGDAVCPKTGKQGDKKFGGGRGGGRGSGKPKAKPGRGGKSYFTLDGTTDDDELMEEATSFMARGDDVSCDPDGTVEGQDSFYTDSEEEMDNEREDDSHHSRDYDKDRKKSAGAASSGEAAPRPSAAPKDIPTTPDFRAWKQYELKSHLSELGLQTNGKKEILIERLEGHYSGKAQVKKGCSVSRTAAAFSDGTSTRAPGENIKCADCGKYGHHGGDKLCPLYAEMKAYQQAKQRQDLEKVAEVPLTKPNISKQQTEIGHASEEHNLDGNQFYGCLNFNTIMRCKGTINWTTGQQMLRRISRLEEPLRSRTWAAILASPDELAAVQLDPQSLAPFNAGGQVSGSRLGHSQFAFAVGRTDCNTINYDVVALVDTACTLCMHSKSWRERFEKHLPPDLTCRKTDIQRKFTFANGSKQQGDVNVIPIGIGGFRGEAHSTEIPTGTTPLLISIPALDMLDGHIHMKSKKLELSALGITVPLIKMKNTTHLGIDVSQFGDDQDSVLQRMELKSSRGDAIVHLATCMDVVRGGYAYLENDDCDDEETCDTVKIDAIRRQDASSNDGTGQKLEISLAARGVRKSDTRGELTNRRAQELSTTASRIAAEEKRTWATLKKEYTLAERMATSGFKKTMIFEPWGGSFIVTRVASGVFGWTNSQPLDKLDDYDLMTKEGEDLLFEILDEHDPYLTITAFDCRIWSVMTNMSPTVDWETLRRTYGVRVLKLVKRICLHRYERQRYFLAEQPWSAASWKYKNILADIYGLPNVWFACGAQCGFGKKDIDSGKPIQKLTGYLTNSQCVLNKLAIPCKCKTAHEMVEGNNSAGKRAAQAAAYPPRMATAICEGVKQQMEIDSAAALANGHMESSFPVDDGVVTEPPSKKARRGAKLLGGTGGLRRRVTRKGGWLSMAKEKVDKVMEIFSSFVGFLTPLTLLWPSVDKRAAEIAKLEEASASVKLIMVRRNPRSLLAAVPHLHASQAPLRTAYARSERGVWSELGWEDWTNLSPQQRVMKIAGADLLIMVYGAQIGEAEDGEQDKETMRKQRWDQLPRDLKAAIKACRLFSCEHCERTRRPLLAKPSKLPSVDEFNVVVGFDTFAEKDADQAEWQFLNIVCLGCSFQVVALLGEVHKMTGSTTVLETYELCWASWAGEPEVGVIVDRAKGFLGSFSEHAAAWHIAKVERHGDLWQAMWRRVVWAKQVAGREDVLKAVMEINQAKNSLSRRSGFSPAQWVLGRDIRLPADLMDDGEVERIGAIAASATPTSKFARKCALRQAAREAHAKIANEDAIKRAELRQVRPERGPFNVGDWVFYYDQKEQGKRPESVINWRGVAHVIGHEGKHTIWIVHRGITIACAPEHLARASDEEVRAWLVTAQEADLIDTTGTAGGSGFIDLRRRPFPPEFREDGGPVRPEPAAAQPPPEAPPPEVPQPAEREAPAEPLVQEEEPPTEEVTEDPYQEEPPMMQQGPPPPVEPRGATQAEDPMEDAVKDFVNEAVRSNQVPMGEEWDPDLDDFHTPAASFPPRPAEGSASRDKESRPAEEAAEREAKRQKLLDDVPESIKTDDAFKVYEDMDSMIDEAYMAYDVNQSFYAEHEVCKEVFVFGVERNEFEYSYEAGSTVAKKGRKELHLKELDEAKRQLFIGPGGSDEKEWKAWQDLDACDTLSLGESEQIWETKRDLIIPAKWVRTNKSEGYRRDAPTASKLAEAMVLLVIASMGMVMICGDIKNAYFSGRGIGREIYISQPRGGLKGLHPRQLLKAKKAIYGFAEAARLLWLAFCEVLEKDGWVQSVLEPALFYLRDRAGALTGILCTHVDDLLAGVLKKCEDTAFRCTRQKLNFSKWLKEDFVFRGREIQRLPNGDVGVTMKGYSLNMKTVPIPRERKKELTSPLTDDEVTRLRKATGEISWLSRQLRADLAFQAGQAQRAMVAPCIADLVKVNRAINDGKRGADYMQKFPKGIDLSRATVLIECDSGHANGNPESDEIARYKSIGGHFLFIVDHDVLSGKLVTAAMMDYSSKSTQRVCPSTLAAEASHLADSLEAGEWLCVLLEEVFNPKIDLKDWQKIVARRSRVFLTDAKSVHDYLTKEGSGLSRDKRMAIEGALLKEALRQPNTTLRWVDGLQNLADILTKEGVDLDYFRHYLRTNQITIQQDQAAVKIKEKKRSQRAARKSVAKPDRAEADRLRRERSAAGVREEDLQDD</sequence>
<dbReference type="SUPFAM" id="SSF68906">
    <property type="entry name" value="SAP domain"/>
    <property type="match status" value="1"/>
</dbReference>
<feature type="compositionally biased region" description="Pro residues" evidence="1">
    <location>
        <begin position="1738"/>
        <end position="1750"/>
    </location>
</feature>